<dbReference type="Pfam" id="PF02643">
    <property type="entry name" value="DUF192"/>
    <property type="match status" value="1"/>
</dbReference>
<evidence type="ECO:0008006" key="2">
    <source>
        <dbReference type="Google" id="ProtNLM"/>
    </source>
</evidence>
<dbReference type="EMBL" id="MN079077">
    <property type="protein sequence ID" value="QEA03922.1"/>
    <property type="molecule type" value="Genomic_DNA"/>
</dbReference>
<dbReference type="AlphaFoldDB" id="A0A5B8R9D5"/>
<dbReference type="InterPro" id="IPR003795">
    <property type="entry name" value="DUF192"/>
</dbReference>
<proteinExistence type="predicted"/>
<organism evidence="1">
    <name type="scientific">uncultured organism</name>
    <dbReference type="NCBI Taxonomy" id="155900"/>
    <lineage>
        <taxon>unclassified sequences</taxon>
        <taxon>environmental samples</taxon>
    </lineage>
</organism>
<sequence>MRAAPRILLIAFVTVGVLVFGRPGPAGGDDPESRGLAVWRGMEQARVILPGDAGALTVRVADEGDERAQGMQYVPAPEIRRNPIWFSYPASRVTHWHMHNVALPLDIVWMDADGRILEIARMEPGRDGYRSPPGVRHALELAAGTARRLGLEVGDRLTPPGLVR</sequence>
<accession>A0A5B8R9D5</accession>
<dbReference type="Gene3D" id="2.60.120.1140">
    <property type="entry name" value="Protein of unknown function DUF192"/>
    <property type="match status" value="1"/>
</dbReference>
<gene>
    <name evidence="1" type="ORF">KBTEX_00223</name>
</gene>
<name>A0A5B8R9D5_9ZZZZ</name>
<dbReference type="InterPro" id="IPR038695">
    <property type="entry name" value="Saro_0823-like_sf"/>
</dbReference>
<dbReference type="PANTHER" id="PTHR37953">
    <property type="entry name" value="UPF0127 PROTEIN MJ1496"/>
    <property type="match status" value="1"/>
</dbReference>
<evidence type="ECO:0000313" key="1">
    <source>
        <dbReference type="EMBL" id="QEA03922.1"/>
    </source>
</evidence>
<dbReference type="PANTHER" id="PTHR37953:SF1">
    <property type="entry name" value="UPF0127 PROTEIN MJ1496"/>
    <property type="match status" value="1"/>
</dbReference>
<protein>
    <recommendedName>
        <fullName evidence="2">DUF192 domain-containing protein</fullName>
    </recommendedName>
</protein>
<reference evidence="1" key="1">
    <citation type="submission" date="2019-06" db="EMBL/GenBank/DDBJ databases">
        <authorList>
            <person name="Murdoch R.W."/>
            <person name="Fathepure B."/>
        </authorList>
    </citation>
    <scope>NUCLEOTIDE SEQUENCE</scope>
</reference>